<sequence>MNLFAPLNLLPAQHRPNTLVQRLVDLLTGSPDGWPEEVELRELGDRGRGRRRSPCACARPPTPQSPPRSPPVRNRRRHRSRYNTPPLADWEDLQSLGACAITPPLGSPLLTPEEVWYPRSQNSPTPLSPCPGASPPARLSPGPYTPPPRHLDLDYDQKLPHPSPLPLPSTRPSLKDQRKALDKALRQVQKDAFQLQVEIDADLGRFFGKLGIAPRQ</sequence>
<feature type="compositionally biased region" description="Pro residues" evidence="1">
    <location>
        <begin position="60"/>
        <end position="70"/>
    </location>
</feature>
<evidence type="ECO:0000256" key="1">
    <source>
        <dbReference type="SAM" id="MobiDB-lite"/>
    </source>
</evidence>
<accession>I3UJL0</accession>
<feature type="compositionally biased region" description="Basic and acidic residues" evidence="1">
    <location>
        <begin position="149"/>
        <end position="159"/>
    </location>
</feature>
<reference evidence="2 3" key="1">
    <citation type="journal article" date="2015" name="Genome Announc.">
        <title>Complete genome sequence of canine papillomavirus virus type 12.</title>
        <authorList>
            <person name="Zhou D."/>
            <person name="Luff J."/>
            <person name="Paul S."/>
            <person name="Alkhilaiwi F."/>
            <person name="Usuda Y."/>
            <person name="Wang N."/>
            <person name="Affolter V."/>
            <person name="Moore P."/>
            <person name="Schlegel R."/>
            <person name="Yuan H."/>
        </authorList>
    </citation>
    <scope>NUCLEOTIDE SEQUENCE [LARGE SCALE GENOMIC DNA]</scope>
    <source>
        <strain evidence="2">Deacon C</strain>
    </source>
</reference>
<organism evidence="2 3">
    <name type="scientific">Canis familiaris papillomavirus 12</name>
    <dbReference type="NCBI Taxonomy" id="1194330"/>
    <lineage>
        <taxon>Viruses</taxon>
        <taxon>Monodnaviria</taxon>
        <taxon>Shotokuvirae</taxon>
        <taxon>Cossaviricota</taxon>
        <taxon>Papovaviricetes</taxon>
        <taxon>Zurhausenvirales</taxon>
        <taxon>Papillomaviridae</taxon>
        <taxon>Firstpapillomavirinae</taxon>
        <taxon>Chipapillomavirus</taxon>
        <taxon>Chipapillomavirus 1</taxon>
    </lineage>
</organism>
<proteinExistence type="predicted"/>
<name>I3UJL0_9PAPI</name>
<dbReference type="EMBL" id="JQ754321">
    <property type="protein sequence ID" value="AFK65665.1"/>
    <property type="molecule type" value="Genomic_DNA"/>
</dbReference>
<evidence type="ECO:0000313" key="2">
    <source>
        <dbReference type="EMBL" id="AFK65665.1"/>
    </source>
</evidence>
<feature type="region of interest" description="Disordered" evidence="1">
    <location>
        <begin position="116"/>
        <end position="179"/>
    </location>
</feature>
<evidence type="ECO:0000313" key="3">
    <source>
        <dbReference type="Proteomes" id="UP000127820"/>
    </source>
</evidence>
<protein>
    <submittedName>
        <fullName evidence="2">E4</fullName>
    </submittedName>
</protein>
<dbReference type="Proteomes" id="UP000127820">
    <property type="component" value="Segment"/>
</dbReference>
<feature type="region of interest" description="Disordered" evidence="1">
    <location>
        <begin position="41"/>
        <end position="88"/>
    </location>
</feature>
<gene>
    <name evidence="2" type="primary">E4</name>
</gene>